<evidence type="ECO:0000259" key="1">
    <source>
        <dbReference type="Pfam" id="PF13011"/>
    </source>
</evidence>
<proteinExistence type="predicted"/>
<feature type="domain" description="DNA-binding" evidence="1">
    <location>
        <begin position="9"/>
        <end position="45"/>
    </location>
</feature>
<evidence type="ECO:0000313" key="3">
    <source>
        <dbReference type="Proteomes" id="UP001212498"/>
    </source>
</evidence>
<dbReference type="InterPro" id="IPR024967">
    <property type="entry name" value="DNA-bd_IS481-type"/>
</dbReference>
<dbReference type="Proteomes" id="UP001212498">
    <property type="component" value="Unassembled WGS sequence"/>
</dbReference>
<name>A0ABT4TB34_9ACTN</name>
<dbReference type="Pfam" id="PF13011">
    <property type="entry name" value="LZ_Tnp_IS481"/>
    <property type="match status" value="1"/>
</dbReference>
<dbReference type="RefSeq" id="WP_271279904.1">
    <property type="nucleotide sequence ID" value="NZ_BAABFD010000010.1"/>
</dbReference>
<gene>
    <name evidence="2" type="ORF">OUY24_39230</name>
</gene>
<organism evidence="2 3">
    <name type="scientific">Nonomuraea ferruginea</name>
    <dbReference type="NCBI Taxonomy" id="46174"/>
    <lineage>
        <taxon>Bacteria</taxon>
        <taxon>Bacillati</taxon>
        <taxon>Actinomycetota</taxon>
        <taxon>Actinomycetes</taxon>
        <taxon>Streptosporangiales</taxon>
        <taxon>Streptosporangiaceae</taxon>
        <taxon>Nonomuraea</taxon>
    </lineage>
</organism>
<dbReference type="InterPro" id="IPR010921">
    <property type="entry name" value="Trp_repressor/repl_initiator"/>
</dbReference>
<comment type="caution">
    <text evidence="2">The sequence shown here is derived from an EMBL/GenBank/DDBJ whole genome shotgun (WGS) entry which is preliminary data.</text>
</comment>
<evidence type="ECO:0000313" key="2">
    <source>
        <dbReference type="EMBL" id="MDA0646697.1"/>
    </source>
</evidence>
<accession>A0ABT4TB34</accession>
<dbReference type="SUPFAM" id="SSF48295">
    <property type="entry name" value="TrpR-like"/>
    <property type="match status" value="1"/>
</dbReference>
<dbReference type="EMBL" id="JAPNUD010000217">
    <property type="protein sequence ID" value="MDA0646697.1"/>
    <property type="molecule type" value="Genomic_DNA"/>
</dbReference>
<reference evidence="2 3" key="1">
    <citation type="submission" date="2022-11" db="EMBL/GenBank/DDBJ databases">
        <title>Nonomuraea corallina sp. nov., a new species of the genus Nonomuraea isolated from sea side sediment in Thai sea.</title>
        <authorList>
            <person name="Ngamcharungchit C."/>
            <person name="Matsumoto A."/>
            <person name="Suriyachadkun C."/>
            <person name="Panbangred W."/>
            <person name="Inahashi Y."/>
            <person name="Intra B."/>
        </authorList>
    </citation>
    <scope>NUCLEOTIDE SEQUENCE [LARGE SCALE GENOMIC DNA]</scope>
    <source>
        <strain evidence="2 3">DSM 43553</strain>
    </source>
</reference>
<sequence length="48" mass="5648">MSCRYVGINRQVYSIWYRRCRAEGIDGLRTRSKRPRTSLNATDVEIAE</sequence>
<keyword evidence="3" id="KW-1185">Reference proteome</keyword>
<protein>
    <submittedName>
        <fullName evidence="2">Leucine zipper domain-containing protein</fullName>
    </submittedName>
</protein>